<dbReference type="EMBL" id="BGPR01005071">
    <property type="protein sequence ID" value="GBN06513.1"/>
    <property type="molecule type" value="Genomic_DNA"/>
</dbReference>
<comment type="caution">
    <text evidence="2">The sequence shown here is derived from an EMBL/GenBank/DDBJ whole genome shotgun (WGS) entry which is preliminary data.</text>
</comment>
<protein>
    <recommendedName>
        <fullName evidence="4">Retrotransposon gag domain-containing protein</fullName>
    </recommendedName>
</protein>
<keyword evidence="3" id="KW-1185">Reference proteome</keyword>
<organism evidence="2 3">
    <name type="scientific">Araneus ventricosus</name>
    <name type="common">Orbweaver spider</name>
    <name type="synonym">Epeira ventricosa</name>
    <dbReference type="NCBI Taxonomy" id="182803"/>
    <lineage>
        <taxon>Eukaryota</taxon>
        <taxon>Metazoa</taxon>
        <taxon>Ecdysozoa</taxon>
        <taxon>Arthropoda</taxon>
        <taxon>Chelicerata</taxon>
        <taxon>Arachnida</taxon>
        <taxon>Araneae</taxon>
        <taxon>Araneomorphae</taxon>
        <taxon>Entelegynae</taxon>
        <taxon>Araneoidea</taxon>
        <taxon>Araneidae</taxon>
        <taxon>Araneus</taxon>
    </lineage>
</organism>
<evidence type="ECO:0000313" key="3">
    <source>
        <dbReference type="Proteomes" id="UP000499080"/>
    </source>
</evidence>
<dbReference type="OrthoDB" id="6773043at2759"/>
<dbReference type="PANTHER" id="PTHR33194:SF4">
    <property type="entry name" value="CCHC-TYPE DOMAIN-CONTAINING PROTEIN"/>
    <property type="match status" value="1"/>
</dbReference>
<dbReference type="PANTHER" id="PTHR33194">
    <property type="entry name" value="ZINC KNUCKLE DOMAINCONTAINING PROTEIN"/>
    <property type="match status" value="1"/>
</dbReference>
<evidence type="ECO:0000256" key="1">
    <source>
        <dbReference type="SAM" id="MobiDB-lite"/>
    </source>
</evidence>
<sequence length="216" mass="24855">MVQWMYGESSPTSRIMENGIYSKNILENTKHSVVDEPGKINTTEELRRSRRVQGHPPEFGLLLDPIRGPRKMPDSKETTPKLLDDTNSVPVSVPPAPVPILMYQLPINPCIFSGDDQQVANKWLKDFQRIATYNHWDDQMCLANVIFYLSGTARQWFDNNEDTFTNFTAFKNSLNNAFCRTEELRRQAERLLLTRTQQIGEKSESYIQDVLSVPES</sequence>
<feature type="compositionally biased region" description="Basic and acidic residues" evidence="1">
    <location>
        <begin position="71"/>
        <end position="84"/>
    </location>
</feature>
<accession>A0A4Y2KYC0</accession>
<evidence type="ECO:0008006" key="4">
    <source>
        <dbReference type="Google" id="ProtNLM"/>
    </source>
</evidence>
<reference evidence="2 3" key="1">
    <citation type="journal article" date="2019" name="Sci. Rep.">
        <title>Orb-weaving spider Araneus ventricosus genome elucidates the spidroin gene catalogue.</title>
        <authorList>
            <person name="Kono N."/>
            <person name="Nakamura H."/>
            <person name="Ohtoshi R."/>
            <person name="Moran D.A.P."/>
            <person name="Shinohara A."/>
            <person name="Yoshida Y."/>
            <person name="Fujiwara M."/>
            <person name="Mori M."/>
            <person name="Tomita M."/>
            <person name="Arakawa K."/>
        </authorList>
    </citation>
    <scope>NUCLEOTIDE SEQUENCE [LARGE SCALE GENOMIC DNA]</scope>
</reference>
<dbReference type="AlphaFoldDB" id="A0A4Y2KYC0"/>
<dbReference type="Proteomes" id="UP000499080">
    <property type="component" value="Unassembled WGS sequence"/>
</dbReference>
<proteinExistence type="predicted"/>
<name>A0A4Y2KYC0_ARAVE</name>
<evidence type="ECO:0000313" key="2">
    <source>
        <dbReference type="EMBL" id="GBN06513.1"/>
    </source>
</evidence>
<gene>
    <name evidence="2" type="ORF">AVEN_118147_1</name>
</gene>
<feature type="region of interest" description="Disordered" evidence="1">
    <location>
        <begin position="63"/>
        <end position="88"/>
    </location>
</feature>